<organism evidence="2 3">
    <name type="scientific">Blattamonas nauphoetae</name>
    <dbReference type="NCBI Taxonomy" id="2049346"/>
    <lineage>
        <taxon>Eukaryota</taxon>
        <taxon>Metamonada</taxon>
        <taxon>Preaxostyla</taxon>
        <taxon>Oxymonadida</taxon>
        <taxon>Blattamonas</taxon>
    </lineage>
</organism>
<protein>
    <submittedName>
        <fullName evidence="2">Uncharacterized protein</fullName>
    </submittedName>
</protein>
<sequence length="340" mass="38095">MCIIETSMVKSDSELFCPLTFSYQSHTNVLYLHLMYVHLHQSMQSCTISLDVSSGRHGGGHLSVFLLKMRASHLYDVLWVYGLQLAQTGEVKDLSLYKNVHAEQEGDQTQKENKSSEGIVETEGECSIDWIKDHSHSILIDCIVGLGCTSRTVPSCSSANLARRIANITPADTNIFAEEEESSQYEGSTEIERSGGEAGRSDQPNRADRRVYHQIVGDVSEQDKARCAIHVGRRGGAEAKGGGEGESGGRDEHRVRCSSCGTVSEDHGRGREADERREQLKQERLARKRLQEERTQNFEEKKRKISELISPHSQKENRRQQALTDSNDADVIQFIEAEKM</sequence>
<dbReference type="EMBL" id="JARBJD010000271">
    <property type="protein sequence ID" value="KAK2945150.1"/>
    <property type="molecule type" value="Genomic_DNA"/>
</dbReference>
<feature type="region of interest" description="Disordered" evidence="1">
    <location>
        <begin position="178"/>
        <end position="207"/>
    </location>
</feature>
<comment type="caution">
    <text evidence="2">The sequence shown here is derived from an EMBL/GenBank/DDBJ whole genome shotgun (WGS) entry which is preliminary data.</text>
</comment>
<keyword evidence="3" id="KW-1185">Reference proteome</keyword>
<dbReference type="Proteomes" id="UP001281761">
    <property type="component" value="Unassembled WGS sequence"/>
</dbReference>
<proteinExistence type="predicted"/>
<feature type="compositionally biased region" description="Basic and acidic residues" evidence="1">
    <location>
        <begin position="235"/>
        <end position="255"/>
    </location>
</feature>
<feature type="region of interest" description="Disordered" evidence="1">
    <location>
        <begin position="234"/>
        <end position="329"/>
    </location>
</feature>
<evidence type="ECO:0000313" key="3">
    <source>
        <dbReference type="Proteomes" id="UP001281761"/>
    </source>
</evidence>
<feature type="compositionally biased region" description="Basic and acidic residues" evidence="1">
    <location>
        <begin position="190"/>
        <end position="207"/>
    </location>
</feature>
<feature type="compositionally biased region" description="Basic and acidic residues" evidence="1">
    <location>
        <begin position="264"/>
        <end position="306"/>
    </location>
</feature>
<evidence type="ECO:0000256" key="1">
    <source>
        <dbReference type="SAM" id="MobiDB-lite"/>
    </source>
</evidence>
<name>A0ABQ9X0B7_9EUKA</name>
<evidence type="ECO:0000313" key="2">
    <source>
        <dbReference type="EMBL" id="KAK2945150.1"/>
    </source>
</evidence>
<reference evidence="2 3" key="1">
    <citation type="journal article" date="2022" name="bioRxiv">
        <title>Genomics of Preaxostyla Flagellates Illuminates Evolutionary Transitions and the Path Towards Mitochondrial Loss.</title>
        <authorList>
            <person name="Novak L.V.F."/>
            <person name="Treitli S.C."/>
            <person name="Pyrih J."/>
            <person name="Halakuc P."/>
            <person name="Pipaliya S.V."/>
            <person name="Vacek V."/>
            <person name="Brzon O."/>
            <person name="Soukal P."/>
            <person name="Eme L."/>
            <person name="Dacks J.B."/>
            <person name="Karnkowska A."/>
            <person name="Elias M."/>
            <person name="Hampl V."/>
        </authorList>
    </citation>
    <scope>NUCLEOTIDE SEQUENCE [LARGE SCALE GENOMIC DNA]</scope>
    <source>
        <strain evidence="2">NAU3</strain>
        <tissue evidence="2">Gut</tissue>
    </source>
</reference>
<accession>A0ABQ9X0B7</accession>
<gene>
    <name evidence="2" type="ORF">BLNAU_19940</name>
</gene>